<feature type="region of interest" description="Disordered" evidence="1">
    <location>
        <begin position="56"/>
        <end position="75"/>
    </location>
</feature>
<evidence type="ECO:0000256" key="1">
    <source>
        <dbReference type="SAM" id="MobiDB-lite"/>
    </source>
</evidence>
<reference evidence="2 3" key="1">
    <citation type="journal article" date="2016" name="Nat. Commun.">
        <title>Thousands of microbial genomes shed light on interconnected biogeochemical processes in an aquifer system.</title>
        <authorList>
            <person name="Anantharaman K."/>
            <person name="Brown C.T."/>
            <person name="Hug L.A."/>
            <person name="Sharon I."/>
            <person name="Castelle C.J."/>
            <person name="Probst A.J."/>
            <person name="Thomas B.C."/>
            <person name="Singh A."/>
            <person name="Wilkins M.J."/>
            <person name="Karaoz U."/>
            <person name="Brodie E.L."/>
            <person name="Williams K.H."/>
            <person name="Hubbard S.S."/>
            <person name="Banfield J.F."/>
        </authorList>
    </citation>
    <scope>NUCLEOTIDE SEQUENCE [LARGE SCALE GENOMIC DNA]</scope>
</reference>
<evidence type="ECO:0000313" key="2">
    <source>
        <dbReference type="EMBL" id="OGD56718.1"/>
    </source>
</evidence>
<proteinExistence type="predicted"/>
<protein>
    <submittedName>
        <fullName evidence="2">Uncharacterized protein</fullName>
    </submittedName>
</protein>
<name>A0A1F5DNI5_9BACT</name>
<dbReference type="EMBL" id="MEZT01000014">
    <property type="protein sequence ID" value="OGD56718.1"/>
    <property type="molecule type" value="Genomic_DNA"/>
</dbReference>
<dbReference type="AlphaFoldDB" id="A0A1F5DNI5"/>
<dbReference type="Proteomes" id="UP000178764">
    <property type="component" value="Unassembled WGS sequence"/>
</dbReference>
<comment type="caution">
    <text evidence="2">The sequence shown here is derived from an EMBL/GenBank/DDBJ whole genome shotgun (WGS) entry which is preliminary data.</text>
</comment>
<organism evidence="2 3">
    <name type="scientific">Candidatus Berkelbacteria bacterium RBG_13_40_8</name>
    <dbReference type="NCBI Taxonomy" id="1797467"/>
    <lineage>
        <taxon>Bacteria</taxon>
        <taxon>Candidatus Berkelbacteria</taxon>
    </lineage>
</organism>
<evidence type="ECO:0000313" key="3">
    <source>
        <dbReference type="Proteomes" id="UP000178764"/>
    </source>
</evidence>
<gene>
    <name evidence="2" type="ORF">A2V71_04200</name>
</gene>
<accession>A0A1F5DNI5</accession>
<sequence>MLAKVRFLIIHDPHTFMSIPAHVVAARKSSRVPIGYSTDVVVPELQDVVEQTLQVPMEASELPKEPQTPSSGGRIVTSEYSAIASEQIRPQKPEGKSKPPEKPEAYKFKGEVIPGEWLADALEKINFSVSLEENEGDGGPLFQLRIKQESLGTKRVGEKFLGEKEVYEMMGKIAIRDLMIKAHHLDKELDSHGWHQLCTLILRPVYGKEAVGEYLDLKFPRYGPMYREKLFVEFPELSVVTMP</sequence>